<evidence type="ECO:0000313" key="2">
    <source>
        <dbReference type="Proteomes" id="UP000186817"/>
    </source>
</evidence>
<organism evidence="1 2">
    <name type="scientific">Symbiodinium microadriaticum</name>
    <name type="common">Dinoflagellate</name>
    <name type="synonym">Zooxanthella microadriatica</name>
    <dbReference type="NCBI Taxonomy" id="2951"/>
    <lineage>
        <taxon>Eukaryota</taxon>
        <taxon>Sar</taxon>
        <taxon>Alveolata</taxon>
        <taxon>Dinophyceae</taxon>
        <taxon>Suessiales</taxon>
        <taxon>Symbiodiniaceae</taxon>
        <taxon>Symbiodinium</taxon>
    </lineage>
</organism>
<keyword evidence="2" id="KW-1185">Reference proteome</keyword>
<dbReference type="Proteomes" id="UP000186817">
    <property type="component" value="Unassembled WGS sequence"/>
</dbReference>
<comment type="caution">
    <text evidence="1">The sequence shown here is derived from an EMBL/GenBank/DDBJ whole genome shotgun (WGS) entry which is preliminary data.</text>
</comment>
<dbReference type="EMBL" id="LSRX01000533">
    <property type="protein sequence ID" value="OLP94670.1"/>
    <property type="molecule type" value="Genomic_DNA"/>
</dbReference>
<name>A0A1Q9DHU0_SYMMI</name>
<proteinExistence type="predicted"/>
<evidence type="ECO:0000313" key="1">
    <source>
        <dbReference type="EMBL" id="OLP94670.1"/>
    </source>
</evidence>
<gene>
    <name evidence="1" type="ORF">AK812_SmicGene23279</name>
</gene>
<accession>A0A1Q9DHU0</accession>
<sequence length="110" mass="11460">MIGAAAFTATTAKERDCNKATTETPAEWMMFCTKSKHFMADFDLSEHAGGFPSALVSDFTLTAEMPGGRTSHGYGKASYGPKPGKAAAGSGTVVTVAPLNLKHVAHHDAS</sequence>
<reference evidence="1 2" key="1">
    <citation type="submission" date="2016-02" db="EMBL/GenBank/DDBJ databases">
        <title>Genome analysis of coral dinoflagellate symbionts highlights evolutionary adaptations to a symbiotic lifestyle.</title>
        <authorList>
            <person name="Aranda M."/>
            <person name="Li Y."/>
            <person name="Liew Y.J."/>
            <person name="Baumgarten S."/>
            <person name="Simakov O."/>
            <person name="Wilson M."/>
            <person name="Piel J."/>
            <person name="Ashoor H."/>
            <person name="Bougouffa S."/>
            <person name="Bajic V.B."/>
            <person name="Ryu T."/>
            <person name="Ravasi T."/>
            <person name="Bayer T."/>
            <person name="Micklem G."/>
            <person name="Kim H."/>
            <person name="Bhak J."/>
            <person name="Lajeunesse T.C."/>
            <person name="Voolstra C.R."/>
        </authorList>
    </citation>
    <scope>NUCLEOTIDE SEQUENCE [LARGE SCALE GENOMIC DNA]</scope>
    <source>
        <strain evidence="1 2">CCMP2467</strain>
    </source>
</reference>
<dbReference type="AlphaFoldDB" id="A0A1Q9DHU0"/>
<protein>
    <submittedName>
        <fullName evidence="1">Uncharacterized protein</fullName>
    </submittedName>
</protein>